<name>A0A852VV05_9MICO</name>
<dbReference type="Proteomes" id="UP000554054">
    <property type="component" value="Unassembled WGS sequence"/>
</dbReference>
<dbReference type="AlphaFoldDB" id="A0A852VV05"/>
<proteinExistence type="predicted"/>
<dbReference type="GO" id="GO:0016740">
    <property type="term" value="F:transferase activity"/>
    <property type="evidence" value="ECO:0007669"/>
    <property type="project" value="UniProtKB-KW"/>
</dbReference>
<keyword evidence="3" id="KW-1185">Reference proteome</keyword>
<evidence type="ECO:0000259" key="1">
    <source>
        <dbReference type="Pfam" id="PF04230"/>
    </source>
</evidence>
<accession>A0A852VV05</accession>
<evidence type="ECO:0000313" key="2">
    <source>
        <dbReference type="EMBL" id="NYF97391.1"/>
    </source>
</evidence>
<feature type="domain" description="Polysaccharide pyruvyl transferase" evidence="1">
    <location>
        <begin position="122"/>
        <end position="239"/>
    </location>
</feature>
<comment type="caution">
    <text evidence="2">The sequence shown here is derived from an EMBL/GenBank/DDBJ whole genome shotgun (WGS) entry which is preliminary data.</text>
</comment>
<dbReference type="EMBL" id="JACCAE010000001">
    <property type="protein sequence ID" value="NYF97391.1"/>
    <property type="molecule type" value="Genomic_DNA"/>
</dbReference>
<dbReference type="InterPro" id="IPR007345">
    <property type="entry name" value="Polysacch_pyruvyl_Trfase"/>
</dbReference>
<dbReference type="Pfam" id="PF04230">
    <property type="entry name" value="PS_pyruv_trans"/>
    <property type="match status" value="1"/>
</dbReference>
<reference evidence="2 3" key="1">
    <citation type="submission" date="2020-07" db="EMBL/GenBank/DDBJ databases">
        <title>Sequencing the genomes of 1000 actinobacteria strains.</title>
        <authorList>
            <person name="Klenk H.-P."/>
        </authorList>
    </citation>
    <scope>NUCLEOTIDE SEQUENCE [LARGE SCALE GENOMIC DNA]</scope>
    <source>
        <strain evidence="2 3">DSM 26154</strain>
    </source>
</reference>
<evidence type="ECO:0000313" key="3">
    <source>
        <dbReference type="Proteomes" id="UP000554054"/>
    </source>
</evidence>
<gene>
    <name evidence="2" type="ORF">BJY20_000783</name>
</gene>
<protein>
    <submittedName>
        <fullName evidence="2">Pyruvyl transferase</fullName>
    </submittedName>
</protein>
<keyword evidence="2" id="KW-0808">Transferase</keyword>
<dbReference type="RefSeq" id="WP_185990334.1">
    <property type="nucleotide sequence ID" value="NZ_JACCAE010000001.1"/>
</dbReference>
<sequence length="309" mass="34736">MSAKHKARVKGVQDLGKRLADSALQAPQSERSNVDSISEEYVLARHLTDVDYLPLKFFDQGDNYGDLLSPWLLARMSGKPVRFAAKGRPHFVMIGSIVSEASASSEVWGSGSYGTERRGVFAQKAKYHAVRGPITRSRLLNVGIDCPRVYGDPALLMPYYFSPTVTKRYRVGIVIRHTEDRWRWLSLGPDVKVIDLRTTDVERTTKEMLECEALASSSLHGLVIADAYRIPSAWIESDSASGGSRPFGGEFKFYDYFASVDKLRHAQSFELPKGKLTADDLFSKLTFDDRPISFDARRLLDSCPFLERR</sequence>
<organism evidence="2 3">
    <name type="scientific">Janibacter cremeus</name>
    <dbReference type="NCBI Taxonomy" id="1285192"/>
    <lineage>
        <taxon>Bacteria</taxon>
        <taxon>Bacillati</taxon>
        <taxon>Actinomycetota</taxon>
        <taxon>Actinomycetes</taxon>
        <taxon>Micrococcales</taxon>
        <taxon>Intrasporangiaceae</taxon>
        <taxon>Janibacter</taxon>
    </lineage>
</organism>